<dbReference type="SMART" id="SM00267">
    <property type="entry name" value="GGDEF"/>
    <property type="match status" value="1"/>
</dbReference>
<dbReference type="Proteomes" id="UP000245506">
    <property type="component" value="Unassembled WGS sequence"/>
</dbReference>
<dbReference type="InterPro" id="IPR003018">
    <property type="entry name" value="GAF"/>
</dbReference>
<evidence type="ECO:0000259" key="4">
    <source>
        <dbReference type="PROSITE" id="PS50887"/>
    </source>
</evidence>
<dbReference type="AlphaFoldDB" id="A0A317CH74"/>
<evidence type="ECO:0000256" key="3">
    <source>
        <dbReference type="ARBA" id="ARBA00034247"/>
    </source>
</evidence>
<dbReference type="PROSITE" id="PS50887">
    <property type="entry name" value="GGDEF"/>
    <property type="match status" value="1"/>
</dbReference>
<feature type="domain" description="GGDEF" evidence="4">
    <location>
        <begin position="227"/>
        <end position="356"/>
    </location>
</feature>
<dbReference type="Gene3D" id="3.30.450.40">
    <property type="match status" value="1"/>
</dbReference>
<dbReference type="PANTHER" id="PTHR45138:SF9">
    <property type="entry name" value="DIGUANYLATE CYCLASE DGCM-RELATED"/>
    <property type="match status" value="1"/>
</dbReference>
<comment type="cofactor">
    <cofactor evidence="1">
        <name>Mg(2+)</name>
        <dbReference type="ChEBI" id="CHEBI:18420"/>
    </cofactor>
</comment>
<dbReference type="EC" id="2.7.7.65" evidence="2"/>
<organism evidence="5 6">
    <name type="scientific">Leucothrix arctica</name>
    <dbReference type="NCBI Taxonomy" id="1481894"/>
    <lineage>
        <taxon>Bacteria</taxon>
        <taxon>Pseudomonadati</taxon>
        <taxon>Pseudomonadota</taxon>
        <taxon>Gammaproteobacteria</taxon>
        <taxon>Thiotrichales</taxon>
        <taxon>Thiotrichaceae</taxon>
        <taxon>Leucothrix</taxon>
    </lineage>
</organism>
<name>A0A317CH74_9GAMM</name>
<evidence type="ECO:0000313" key="5">
    <source>
        <dbReference type="EMBL" id="PWQ97906.1"/>
    </source>
</evidence>
<accession>A0A317CH74</accession>
<dbReference type="SUPFAM" id="SSF55073">
    <property type="entry name" value="Nucleotide cyclase"/>
    <property type="match status" value="1"/>
</dbReference>
<dbReference type="CDD" id="cd01949">
    <property type="entry name" value="GGDEF"/>
    <property type="match status" value="1"/>
</dbReference>
<dbReference type="GO" id="GO:0005886">
    <property type="term" value="C:plasma membrane"/>
    <property type="evidence" value="ECO:0007669"/>
    <property type="project" value="TreeGrafter"/>
</dbReference>
<dbReference type="Pfam" id="PF00990">
    <property type="entry name" value="GGDEF"/>
    <property type="match status" value="1"/>
</dbReference>
<dbReference type="EMBL" id="QGKL01000016">
    <property type="protein sequence ID" value="PWQ97906.1"/>
    <property type="molecule type" value="Genomic_DNA"/>
</dbReference>
<protein>
    <recommendedName>
        <fullName evidence="2">diguanylate cyclase</fullName>
        <ecNumber evidence="2">2.7.7.65</ecNumber>
    </recommendedName>
</protein>
<evidence type="ECO:0000256" key="2">
    <source>
        <dbReference type="ARBA" id="ARBA00012528"/>
    </source>
</evidence>
<dbReference type="NCBIfam" id="TIGR00254">
    <property type="entry name" value="GGDEF"/>
    <property type="match status" value="1"/>
</dbReference>
<dbReference type="GO" id="GO:0052621">
    <property type="term" value="F:diguanylate cyclase activity"/>
    <property type="evidence" value="ECO:0007669"/>
    <property type="project" value="UniProtKB-EC"/>
</dbReference>
<dbReference type="Pfam" id="PF13185">
    <property type="entry name" value="GAF_2"/>
    <property type="match status" value="1"/>
</dbReference>
<gene>
    <name evidence="5" type="ORF">DKT75_05430</name>
</gene>
<evidence type="ECO:0000256" key="1">
    <source>
        <dbReference type="ARBA" id="ARBA00001946"/>
    </source>
</evidence>
<keyword evidence="6" id="KW-1185">Reference proteome</keyword>
<sequence length="371" mass="41753">MNPHKLLQPVRNDDPSFDTVTISEDQFESILNIQQSILDSIALDHKEPDILSDLCRLAQDLLPESAACIMLLDDKTDTLNVLCAPGVPTEHHHRLKGIKPGHHNGSCAAAVYFGKPAYVVNTFNDPRWEGNRDLVKDFNMCSVWSMPIRNRDKKVIGSFALASFEHRSPTNFHDRLLKMCASAVGILLERKALRKLALIDKLTKLWNRTKLDETLTKQRELMSDPDHGYAVMLVDIDLFKNVNDTFGHNVGDAVLVELADIFREQIGSDGIVGRWGGEEFMVILTKPHCNRAPELAQRLRQAIQQHSFKTVGTVTVSIGVCVVAKKTRTIEIIDSADQALYQAKKLGRNRVSVHYKNKPKQWSIEELVECA</sequence>
<comment type="catalytic activity">
    <reaction evidence="3">
        <text>2 GTP = 3',3'-c-di-GMP + 2 diphosphate</text>
        <dbReference type="Rhea" id="RHEA:24898"/>
        <dbReference type="ChEBI" id="CHEBI:33019"/>
        <dbReference type="ChEBI" id="CHEBI:37565"/>
        <dbReference type="ChEBI" id="CHEBI:58805"/>
        <dbReference type="EC" id="2.7.7.65"/>
    </reaction>
</comment>
<dbReference type="InterPro" id="IPR043128">
    <property type="entry name" value="Rev_trsase/Diguanyl_cyclase"/>
</dbReference>
<proteinExistence type="predicted"/>
<dbReference type="FunFam" id="3.30.70.270:FF:000001">
    <property type="entry name" value="Diguanylate cyclase domain protein"/>
    <property type="match status" value="1"/>
</dbReference>
<dbReference type="Gene3D" id="3.30.70.270">
    <property type="match status" value="1"/>
</dbReference>
<evidence type="ECO:0000313" key="6">
    <source>
        <dbReference type="Proteomes" id="UP000245506"/>
    </source>
</evidence>
<dbReference type="InterPro" id="IPR000160">
    <property type="entry name" value="GGDEF_dom"/>
</dbReference>
<reference evidence="5 6" key="1">
    <citation type="submission" date="2018-05" db="EMBL/GenBank/DDBJ databases">
        <title>Leucothrix arctica sp. nov., isolated from Arctic seawater.</title>
        <authorList>
            <person name="Choi A."/>
            <person name="Baek K."/>
        </authorList>
    </citation>
    <scope>NUCLEOTIDE SEQUENCE [LARGE SCALE GENOMIC DNA]</scope>
    <source>
        <strain evidence="5 6">IMCC9719</strain>
    </source>
</reference>
<dbReference type="RefSeq" id="WP_109822412.1">
    <property type="nucleotide sequence ID" value="NZ_QGKL01000016.1"/>
</dbReference>
<dbReference type="InterPro" id="IPR029016">
    <property type="entry name" value="GAF-like_dom_sf"/>
</dbReference>
<dbReference type="InterPro" id="IPR050469">
    <property type="entry name" value="Diguanylate_Cyclase"/>
</dbReference>
<dbReference type="PANTHER" id="PTHR45138">
    <property type="entry name" value="REGULATORY COMPONENTS OF SENSORY TRANSDUCTION SYSTEM"/>
    <property type="match status" value="1"/>
</dbReference>
<dbReference type="OrthoDB" id="5621267at2"/>
<dbReference type="InterPro" id="IPR029787">
    <property type="entry name" value="Nucleotide_cyclase"/>
</dbReference>
<comment type="caution">
    <text evidence="5">The sequence shown here is derived from an EMBL/GenBank/DDBJ whole genome shotgun (WGS) entry which is preliminary data.</text>
</comment>
<dbReference type="GO" id="GO:1902201">
    <property type="term" value="P:negative regulation of bacterial-type flagellum-dependent cell motility"/>
    <property type="evidence" value="ECO:0007669"/>
    <property type="project" value="TreeGrafter"/>
</dbReference>
<dbReference type="SUPFAM" id="SSF55781">
    <property type="entry name" value="GAF domain-like"/>
    <property type="match status" value="1"/>
</dbReference>
<dbReference type="GO" id="GO:0043709">
    <property type="term" value="P:cell adhesion involved in single-species biofilm formation"/>
    <property type="evidence" value="ECO:0007669"/>
    <property type="project" value="TreeGrafter"/>
</dbReference>